<dbReference type="HOGENOM" id="CLU_1022253_0_0_11"/>
<evidence type="ECO:0000313" key="3">
    <source>
        <dbReference type="Proteomes" id="UP000000844"/>
    </source>
</evidence>
<dbReference type="AlphaFoldDB" id="D3Q0Y8"/>
<organism evidence="2 3">
    <name type="scientific">Stackebrandtia nassauensis (strain DSM 44728 / CIP 108903 / NRRL B-16338 / NBRC 102104 / LLR-40K-21)</name>
    <dbReference type="NCBI Taxonomy" id="446470"/>
    <lineage>
        <taxon>Bacteria</taxon>
        <taxon>Bacillati</taxon>
        <taxon>Actinomycetota</taxon>
        <taxon>Actinomycetes</taxon>
        <taxon>Glycomycetales</taxon>
        <taxon>Glycomycetaceae</taxon>
        <taxon>Stackebrandtia</taxon>
    </lineage>
</organism>
<dbReference type="KEGG" id="sna:Snas_4086"/>
<evidence type="ECO:0000313" key="2">
    <source>
        <dbReference type="EMBL" id="ADD43738.1"/>
    </source>
</evidence>
<gene>
    <name evidence="2" type="ordered locus">Snas_4086</name>
</gene>
<dbReference type="SUPFAM" id="SSF56219">
    <property type="entry name" value="DNase I-like"/>
    <property type="match status" value="1"/>
</dbReference>
<feature type="signal peptide" evidence="1">
    <location>
        <begin position="1"/>
        <end position="31"/>
    </location>
</feature>
<reference evidence="2 3" key="1">
    <citation type="journal article" date="2009" name="Stand. Genomic Sci.">
        <title>Complete genome sequence of Stackebrandtia nassauensis type strain (LLR-40K-21).</title>
        <authorList>
            <person name="Munk C."/>
            <person name="Lapidus A."/>
            <person name="Copeland A."/>
            <person name="Jando M."/>
            <person name="Mayilraj S."/>
            <person name="Glavina Del Rio T."/>
            <person name="Nolan M."/>
            <person name="Chen F."/>
            <person name="Lucas S."/>
            <person name="Tice H."/>
            <person name="Cheng J.F."/>
            <person name="Han C."/>
            <person name="Detter J.C."/>
            <person name="Bruce D."/>
            <person name="Goodwin L."/>
            <person name="Chain P."/>
            <person name="Pitluck S."/>
            <person name="Goker M."/>
            <person name="Ovchinikova G."/>
            <person name="Pati A."/>
            <person name="Ivanova N."/>
            <person name="Mavromatis K."/>
            <person name="Chen A."/>
            <person name="Palaniappan K."/>
            <person name="Land M."/>
            <person name="Hauser L."/>
            <person name="Chang Y.J."/>
            <person name="Jeffries C.D."/>
            <person name="Bristow J."/>
            <person name="Eisen J.A."/>
            <person name="Markowitz V."/>
            <person name="Hugenholtz P."/>
            <person name="Kyrpides N.C."/>
            <person name="Klenk H.P."/>
        </authorList>
    </citation>
    <scope>NUCLEOTIDE SEQUENCE [LARGE SCALE GENOMIC DNA]</scope>
    <source>
        <strain evidence="3">DSM 44728 / CIP 108903 / NRRL B-16338 / NBRC 102104 / LLR-40K-21</strain>
    </source>
</reference>
<keyword evidence="3" id="KW-1185">Reference proteome</keyword>
<evidence type="ECO:0008006" key="4">
    <source>
        <dbReference type="Google" id="ProtNLM"/>
    </source>
</evidence>
<dbReference type="eggNOG" id="COG3021">
    <property type="taxonomic scope" value="Bacteria"/>
</dbReference>
<dbReference type="OrthoDB" id="9796594at2"/>
<name>D3Q0Y8_STANL</name>
<proteinExistence type="predicted"/>
<accession>D3Q0Y8</accession>
<sequence>MSRMFSRRNVLILGAGAAAAGALGVTGYAQADVAATASEWIRLPIITANIGRKRLSKREAAIRAVRSGDRGHRPLVGWQEIGEGDSGEKAMIAKHFDEHYKNPFLRDGRAYRVPFSIPNHWTVVSTKRNFVHRGIEGWSPERWINEVVLRHVKYTGIEFALINSHYIANAYNGDRKPSLQDEWRKHRKLHGNRVLAHHAAGRPVIWTGDVNRPDYTTASGRSAEKKAFSKGIDRINWLPAGDKIQIQLQGTRTVDMDVDSHNARVAIFRIRLA</sequence>
<dbReference type="PROSITE" id="PS51318">
    <property type="entry name" value="TAT"/>
    <property type="match status" value="1"/>
</dbReference>
<dbReference type="InterPro" id="IPR036691">
    <property type="entry name" value="Endo/exonu/phosph_ase_sf"/>
</dbReference>
<dbReference type="Gene3D" id="3.60.10.10">
    <property type="entry name" value="Endonuclease/exonuclease/phosphatase"/>
    <property type="match status" value="1"/>
</dbReference>
<feature type="chain" id="PRO_5003049435" description="Endonuclease/exonuclease/phosphatase" evidence="1">
    <location>
        <begin position="32"/>
        <end position="273"/>
    </location>
</feature>
<dbReference type="Proteomes" id="UP000000844">
    <property type="component" value="Chromosome"/>
</dbReference>
<dbReference type="InterPro" id="IPR006311">
    <property type="entry name" value="TAT_signal"/>
</dbReference>
<dbReference type="EMBL" id="CP001778">
    <property type="protein sequence ID" value="ADD43738.1"/>
    <property type="molecule type" value="Genomic_DNA"/>
</dbReference>
<evidence type="ECO:0000256" key="1">
    <source>
        <dbReference type="SAM" id="SignalP"/>
    </source>
</evidence>
<protein>
    <recommendedName>
        <fullName evidence="4">Endonuclease/exonuclease/phosphatase</fullName>
    </recommendedName>
</protein>
<keyword evidence="1" id="KW-0732">Signal</keyword>